<dbReference type="InterPro" id="IPR050275">
    <property type="entry name" value="PGM_Phosphatase"/>
</dbReference>
<feature type="binding site" evidence="1">
    <location>
        <position position="64"/>
    </location>
    <ligand>
        <name>substrate</name>
    </ligand>
</feature>
<dbReference type="SMART" id="SM00855">
    <property type="entry name" value="PGAM"/>
    <property type="match status" value="1"/>
</dbReference>
<dbReference type="PANTHER" id="PTHR48100">
    <property type="entry name" value="BROAD-SPECIFICITY PHOSPHATASE YOR283W-RELATED"/>
    <property type="match status" value="1"/>
</dbReference>
<dbReference type="Gene3D" id="3.40.50.1240">
    <property type="entry name" value="Phosphoglycerate mutase-like"/>
    <property type="match status" value="1"/>
</dbReference>
<protein>
    <submittedName>
        <fullName evidence="2">Phosphoglycerate mutase</fullName>
    </submittedName>
</protein>
<accession>A0A8J3AUQ2</accession>
<proteinExistence type="predicted"/>
<dbReference type="EMBL" id="BMDI01000001">
    <property type="protein sequence ID" value="GGI16488.1"/>
    <property type="molecule type" value="Genomic_DNA"/>
</dbReference>
<organism evidence="2 3">
    <name type="scientific">Oxalicibacterium faecigallinarum</name>
    <dbReference type="NCBI Taxonomy" id="573741"/>
    <lineage>
        <taxon>Bacteria</taxon>
        <taxon>Pseudomonadati</taxon>
        <taxon>Pseudomonadota</taxon>
        <taxon>Betaproteobacteria</taxon>
        <taxon>Burkholderiales</taxon>
        <taxon>Oxalobacteraceae</taxon>
        <taxon>Oxalicibacterium</taxon>
    </lineage>
</organism>
<gene>
    <name evidence="2" type="ORF">GCM10008066_04210</name>
</gene>
<dbReference type="GO" id="GO:0016791">
    <property type="term" value="F:phosphatase activity"/>
    <property type="evidence" value="ECO:0007669"/>
    <property type="project" value="TreeGrafter"/>
</dbReference>
<dbReference type="SUPFAM" id="SSF53254">
    <property type="entry name" value="Phosphoglycerate mutase-like"/>
    <property type="match status" value="1"/>
</dbReference>
<dbReference type="AlphaFoldDB" id="A0A8J3AUQ2"/>
<dbReference type="CDD" id="cd07067">
    <property type="entry name" value="HP_PGM_like"/>
    <property type="match status" value="1"/>
</dbReference>
<dbReference type="PANTHER" id="PTHR48100:SF10">
    <property type="entry name" value="2-CARBOXY-D-ARABINITOL-1-PHOSPHATASE-RELATED"/>
    <property type="match status" value="1"/>
</dbReference>
<comment type="caution">
    <text evidence="2">The sequence shown here is derived from an EMBL/GenBank/DDBJ whole genome shotgun (WGS) entry which is preliminary data.</text>
</comment>
<evidence type="ECO:0000313" key="2">
    <source>
        <dbReference type="EMBL" id="GGI16488.1"/>
    </source>
</evidence>
<evidence type="ECO:0000256" key="1">
    <source>
        <dbReference type="PIRSR" id="PIRSR613078-2"/>
    </source>
</evidence>
<dbReference type="PIRSF" id="PIRSF000709">
    <property type="entry name" value="6PFK_2-Ptase"/>
    <property type="match status" value="1"/>
</dbReference>
<evidence type="ECO:0000313" key="3">
    <source>
        <dbReference type="Proteomes" id="UP000642180"/>
    </source>
</evidence>
<keyword evidence="3" id="KW-1185">Reference proteome</keyword>
<reference evidence="3" key="1">
    <citation type="journal article" date="2019" name="Int. J. Syst. Evol. Microbiol.">
        <title>The Global Catalogue of Microorganisms (GCM) 10K type strain sequencing project: providing services to taxonomists for standard genome sequencing and annotation.</title>
        <authorList>
            <consortium name="The Broad Institute Genomics Platform"/>
            <consortium name="The Broad Institute Genome Sequencing Center for Infectious Disease"/>
            <person name="Wu L."/>
            <person name="Ma J."/>
        </authorList>
    </citation>
    <scope>NUCLEOTIDE SEQUENCE [LARGE SCALE GENOMIC DNA]</scope>
    <source>
        <strain evidence="3">CCM 2767</strain>
    </source>
</reference>
<dbReference type="RefSeq" id="WP_229726172.1">
    <property type="nucleotide sequence ID" value="NZ_BMDI01000001.1"/>
</dbReference>
<dbReference type="Pfam" id="PF00300">
    <property type="entry name" value="His_Phos_1"/>
    <property type="match status" value="1"/>
</dbReference>
<name>A0A8J3AUQ2_9BURK</name>
<dbReference type="Proteomes" id="UP000642180">
    <property type="component" value="Unassembled WGS sequence"/>
</dbReference>
<sequence>MTQRRRVYLMRHGSVTYFDENGIPYSPDEVPLNETGRDQTTAAGRSFAAQNILFDRVITSNLPRTVESATRVLTETGQKIEIEQWPELTEVRGHSLEAILDDDLEDAFTSAFSCMAGEHCRFLGGESVGELMDRIHPQVDRLRADPSWDTVLLVLHGGVNRALLSYAITGQRHFLGNLEQSPGCINVLDVGHKRNDWLIHTINHAPLLPLHTHTRLTTMEEVLHHYKRSRGL</sequence>
<dbReference type="InterPro" id="IPR013078">
    <property type="entry name" value="His_Pase_superF_clade-1"/>
</dbReference>
<dbReference type="InterPro" id="IPR029033">
    <property type="entry name" value="His_PPase_superfam"/>
</dbReference>